<feature type="signal peptide" evidence="1">
    <location>
        <begin position="1"/>
        <end position="20"/>
    </location>
</feature>
<evidence type="ECO:0000313" key="3">
    <source>
        <dbReference type="Proteomes" id="UP001339883"/>
    </source>
</evidence>
<proteinExistence type="predicted"/>
<protein>
    <recommendedName>
        <fullName evidence="4">DUF2946 domain-containing protein</fullName>
    </recommendedName>
</protein>
<accession>A0ABU6DVE8</accession>
<dbReference type="Proteomes" id="UP001339883">
    <property type="component" value="Unassembled WGS sequence"/>
</dbReference>
<feature type="chain" id="PRO_5045844497" description="DUF2946 domain-containing protein" evidence="1">
    <location>
        <begin position="21"/>
        <end position="125"/>
    </location>
</feature>
<comment type="caution">
    <text evidence="2">The sequence shown here is derived from an EMBL/GenBank/DDBJ whole genome shotgun (WGS) entry which is preliminary data.</text>
</comment>
<evidence type="ECO:0000256" key="1">
    <source>
        <dbReference type="SAM" id="SignalP"/>
    </source>
</evidence>
<keyword evidence="3" id="KW-1185">Reference proteome</keyword>
<reference evidence="2 3" key="1">
    <citation type="submission" date="2019-08" db="EMBL/GenBank/DDBJ databases">
        <title>Five species of Acinetobacter isolated from floral nectar and animal pollinators.</title>
        <authorList>
            <person name="Hendry T.A."/>
        </authorList>
    </citation>
    <scope>NUCLEOTIDE SEQUENCE [LARGE SCALE GENOMIC DNA]</scope>
    <source>
        <strain evidence="2 3">MD18.27</strain>
    </source>
</reference>
<dbReference type="EMBL" id="VTDN01000004">
    <property type="protein sequence ID" value="MEB5476823.1"/>
    <property type="molecule type" value="Genomic_DNA"/>
</dbReference>
<sequence length="125" mass="14886">MTKRLGIFLCLCAWSLQLNFFLQPVLQSADHQQGSLCEELRISFPHQDTLHSSHFHRTQVPHQKHTLHVVCLFCLLYSHALPWFPQVEFEHVKWLSIFLFLYVFRLKNPDIRIRKYCFPLSQAPP</sequence>
<gene>
    <name evidence="2" type="ORF">I2F25_07160</name>
</gene>
<name>A0ABU6DVE8_9GAMM</name>
<organism evidence="2 3">
    <name type="scientific">Acinetobacter pollinis</name>
    <dbReference type="NCBI Taxonomy" id="2605270"/>
    <lineage>
        <taxon>Bacteria</taxon>
        <taxon>Pseudomonadati</taxon>
        <taxon>Pseudomonadota</taxon>
        <taxon>Gammaproteobacteria</taxon>
        <taxon>Moraxellales</taxon>
        <taxon>Moraxellaceae</taxon>
        <taxon>Acinetobacter</taxon>
    </lineage>
</organism>
<dbReference type="RefSeq" id="WP_325775273.1">
    <property type="nucleotide sequence ID" value="NZ_VTDN01000004.1"/>
</dbReference>
<evidence type="ECO:0000313" key="2">
    <source>
        <dbReference type="EMBL" id="MEB5476823.1"/>
    </source>
</evidence>
<keyword evidence="1" id="KW-0732">Signal</keyword>
<evidence type="ECO:0008006" key="4">
    <source>
        <dbReference type="Google" id="ProtNLM"/>
    </source>
</evidence>